<dbReference type="CDD" id="cd00305">
    <property type="entry name" value="Cu-Zn_Superoxide_Dismutase"/>
    <property type="match status" value="1"/>
</dbReference>
<evidence type="ECO:0000313" key="7">
    <source>
        <dbReference type="Proteomes" id="UP000831537"/>
    </source>
</evidence>
<proteinExistence type="inferred from homology"/>
<dbReference type="PROSITE" id="PS51257">
    <property type="entry name" value="PROKAR_LIPOPROTEIN"/>
    <property type="match status" value="1"/>
</dbReference>
<dbReference type="Proteomes" id="UP000831537">
    <property type="component" value="Chromosome"/>
</dbReference>
<evidence type="ECO:0000259" key="5">
    <source>
        <dbReference type="Pfam" id="PF00080"/>
    </source>
</evidence>
<protein>
    <recommendedName>
        <fullName evidence="3">Superoxide dismutase [Cu-Zn]</fullName>
        <ecNumber evidence="3">1.15.1.1</ecNumber>
    </recommendedName>
</protein>
<comment type="similarity">
    <text evidence="1 3">Belongs to the Cu-Zn superoxide dismutase family.</text>
</comment>
<comment type="catalytic activity">
    <reaction evidence="3">
        <text>2 superoxide + 2 H(+) = H2O2 + O2</text>
        <dbReference type="Rhea" id="RHEA:20696"/>
        <dbReference type="ChEBI" id="CHEBI:15378"/>
        <dbReference type="ChEBI" id="CHEBI:15379"/>
        <dbReference type="ChEBI" id="CHEBI:16240"/>
        <dbReference type="ChEBI" id="CHEBI:18421"/>
        <dbReference type="EC" id="1.15.1.1"/>
    </reaction>
</comment>
<comment type="function">
    <text evidence="2">Destroys radicals which are normally produced within the cells and which are toxic to biological systems. May play a role in favoring mycobacterial survival in phagocytes.</text>
</comment>
<dbReference type="InterPro" id="IPR024134">
    <property type="entry name" value="SOD_Cu/Zn_/chaperone"/>
</dbReference>
<dbReference type="Gene3D" id="2.60.40.200">
    <property type="entry name" value="Superoxide dismutase, copper/zinc binding domain"/>
    <property type="match status" value="1"/>
</dbReference>
<dbReference type="RefSeq" id="WP_244744124.1">
    <property type="nucleotide sequence ID" value="NZ_CP095071.1"/>
</dbReference>
<gene>
    <name evidence="6" type="ORF">MUN87_00045</name>
</gene>
<dbReference type="InterPro" id="IPR018152">
    <property type="entry name" value="SOD_Cu/Zn_BS"/>
</dbReference>
<dbReference type="SUPFAM" id="SSF49329">
    <property type="entry name" value="Cu,Zn superoxide dismutase-like"/>
    <property type="match status" value="1"/>
</dbReference>
<name>A0ABY4GMC0_9BACI</name>
<organism evidence="6 7">
    <name type="scientific">Gracilibacillus salinarum</name>
    <dbReference type="NCBI Taxonomy" id="2932255"/>
    <lineage>
        <taxon>Bacteria</taxon>
        <taxon>Bacillati</taxon>
        <taxon>Bacillota</taxon>
        <taxon>Bacilli</taxon>
        <taxon>Bacillales</taxon>
        <taxon>Bacillaceae</taxon>
        <taxon>Gracilibacillus</taxon>
    </lineage>
</organism>
<comment type="cofactor">
    <cofactor evidence="3">
        <name>Zn(2+)</name>
        <dbReference type="ChEBI" id="CHEBI:29105"/>
    </cofactor>
    <text evidence="3">Binds 1 zinc ion per subunit.</text>
</comment>
<dbReference type="InterPro" id="IPR001424">
    <property type="entry name" value="SOD_Cu_Zn_dom"/>
</dbReference>
<keyword evidence="3" id="KW-0186">Copper</keyword>
<dbReference type="EC" id="1.15.1.1" evidence="3"/>
<dbReference type="Pfam" id="PF00080">
    <property type="entry name" value="Sod_Cu"/>
    <property type="match status" value="1"/>
</dbReference>
<accession>A0ABY4GMC0</accession>
<dbReference type="InterPro" id="IPR036423">
    <property type="entry name" value="SOD-like_Cu/Zn_dom_sf"/>
</dbReference>
<keyword evidence="3" id="KW-0560">Oxidoreductase</keyword>
<dbReference type="PANTHER" id="PTHR10003">
    <property type="entry name" value="SUPEROXIDE DISMUTASE CU-ZN -RELATED"/>
    <property type="match status" value="1"/>
</dbReference>
<evidence type="ECO:0000256" key="4">
    <source>
        <dbReference type="SAM" id="MobiDB-lite"/>
    </source>
</evidence>
<evidence type="ECO:0000256" key="2">
    <source>
        <dbReference type="ARBA" id="ARBA00024900"/>
    </source>
</evidence>
<dbReference type="EMBL" id="CP095071">
    <property type="protein sequence ID" value="UOQ85338.1"/>
    <property type="molecule type" value="Genomic_DNA"/>
</dbReference>
<evidence type="ECO:0000256" key="1">
    <source>
        <dbReference type="ARBA" id="ARBA00010457"/>
    </source>
</evidence>
<feature type="region of interest" description="Disordered" evidence="4">
    <location>
        <begin position="149"/>
        <end position="194"/>
    </location>
</feature>
<keyword evidence="7" id="KW-1185">Reference proteome</keyword>
<comment type="cofactor">
    <cofactor evidence="3">
        <name>Cu cation</name>
        <dbReference type="ChEBI" id="CHEBI:23378"/>
    </cofactor>
    <text evidence="3">Binds 1 copper ion per subunit.</text>
</comment>
<reference evidence="6 7" key="1">
    <citation type="submission" date="2022-04" db="EMBL/GenBank/DDBJ databases">
        <title>Gracilibacillus sp. isolated from saltern.</title>
        <authorList>
            <person name="Won M."/>
            <person name="Lee C.-M."/>
            <person name="Woen H.-Y."/>
            <person name="Kwon S.-W."/>
        </authorList>
    </citation>
    <scope>NUCLEOTIDE SEQUENCE [LARGE SCALE GENOMIC DNA]</scope>
    <source>
        <strain evidence="6 7">SSPM10-3</strain>
    </source>
</reference>
<feature type="domain" description="Superoxide dismutase copper/zinc binding" evidence="5">
    <location>
        <begin position="40"/>
        <end position="171"/>
    </location>
</feature>
<keyword evidence="3" id="KW-0862">Zinc</keyword>
<sequence length="194" mass="21051">MYRKLTIISILSLVILMSCQGENNRSPLEVRLFNVDKDAVGTATFKEQTDKVSVQIKVEGLEPGFHGVHIHEYAKCEGPDFESAGNHFNPEGQEHGLMHPDGPHLGDMPNLEVSADGTADVEFELPGVTLMDGDKSLLREDGTSIIIHSGPDDGVSQPSGNSGERLVCGVISLDDANNEEKPTDPTQTNKEEEE</sequence>
<keyword evidence="3" id="KW-0479">Metal-binding</keyword>
<evidence type="ECO:0000313" key="6">
    <source>
        <dbReference type="EMBL" id="UOQ85338.1"/>
    </source>
</evidence>
<evidence type="ECO:0000256" key="3">
    <source>
        <dbReference type="RuleBase" id="RU000393"/>
    </source>
</evidence>
<dbReference type="PROSITE" id="PS00332">
    <property type="entry name" value="SOD_CU_ZN_2"/>
    <property type="match status" value="1"/>
</dbReference>